<dbReference type="InterPro" id="IPR031926">
    <property type="entry name" value="TMEM135_N"/>
</dbReference>
<feature type="domain" description="Transmembrane protein 135 N-terminal" evidence="9">
    <location>
        <begin position="8"/>
        <end position="136"/>
    </location>
</feature>
<protein>
    <recommendedName>
        <fullName evidence="3">Transmembrane protein 135</fullName>
    </recommendedName>
</protein>
<dbReference type="Proteomes" id="UP000265080">
    <property type="component" value="Chromosome 15"/>
</dbReference>
<evidence type="ECO:0000256" key="8">
    <source>
        <dbReference type="SAM" id="Phobius"/>
    </source>
</evidence>
<evidence type="ECO:0000256" key="6">
    <source>
        <dbReference type="ARBA" id="ARBA00023136"/>
    </source>
</evidence>
<evidence type="ECO:0000313" key="11">
    <source>
        <dbReference type="Proteomes" id="UP000265080"/>
    </source>
</evidence>
<keyword evidence="4 8" id="KW-0812">Transmembrane</keyword>
<evidence type="ECO:0000256" key="1">
    <source>
        <dbReference type="ARBA" id="ARBA00004127"/>
    </source>
</evidence>
<dbReference type="GO" id="GO:0012505">
    <property type="term" value="C:endomembrane system"/>
    <property type="evidence" value="ECO:0007669"/>
    <property type="project" value="UniProtKB-SubCell"/>
</dbReference>
<accession>A0A3P8U5U6</accession>
<evidence type="ECO:0000256" key="4">
    <source>
        <dbReference type="ARBA" id="ARBA00022692"/>
    </source>
</evidence>
<dbReference type="PANTHER" id="PTHR12459:SF15">
    <property type="entry name" value="TRANSMEMBRANE PROTEIN 135"/>
    <property type="match status" value="1"/>
</dbReference>
<proteinExistence type="inferred from homology"/>
<feature type="transmembrane region" description="Helical" evidence="8">
    <location>
        <begin position="96"/>
        <end position="115"/>
    </location>
</feature>
<dbReference type="Ensembl" id="ENSAPET00000033048.1">
    <property type="protein sequence ID" value="ENSAPEP00000032191.1"/>
    <property type="gene ID" value="ENSAPEG00000022842.1"/>
</dbReference>
<dbReference type="InterPro" id="IPR026749">
    <property type="entry name" value="Tmem135"/>
</dbReference>
<keyword evidence="6 8" id="KW-0472">Membrane</keyword>
<evidence type="ECO:0000259" key="9">
    <source>
        <dbReference type="Pfam" id="PF15982"/>
    </source>
</evidence>
<dbReference type="GeneTree" id="ENSGT00390000000303"/>
<dbReference type="PANTHER" id="PTHR12459">
    <property type="entry name" value="TRANSMEMBRANE PROTEIN 135-RELATED"/>
    <property type="match status" value="1"/>
</dbReference>
<feature type="transmembrane region" description="Helical" evidence="8">
    <location>
        <begin position="63"/>
        <end position="84"/>
    </location>
</feature>
<evidence type="ECO:0000256" key="3">
    <source>
        <dbReference type="ARBA" id="ARBA00014511"/>
    </source>
</evidence>
<dbReference type="AlphaFoldDB" id="A0A3P8U5U6"/>
<comment type="function">
    <text evidence="7">Involved in mitochondrial metabolism by regulating the balance between mitochondrial fusion and fission. May act as a regulator of mitochondrial fission that promotes DNM1L-dependent fission through activation of DNM1L. May be involved in peroxisome organization.</text>
</comment>
<reference evidence="10 11" key="1">
    <citation type="submission" date="2018-03" db="EMBL/GenBank/DDBJ databases">
        <title>Finding Nemo's genes: A chromosome-scale reference assembly of the genome of the orange clownfish Amphiprion percula.</title>
        <authorList>
            <person name="Lehmann R."/>
        </authorList>
    </citation>
    <scope>NUCLEOTIDE SEQUENCE</scope>
</reference>
<keyword evidence="5 8" id="KW-1133">Transmembrane helix</keyword>
<reference evidence="10" key="3">
    <citation type="submission" date="2025-09" db="UniProtKB">
        <authorList>
            <consortium name="Ensembl"/>
        </authorList>
    </citation>
    <scope>IDENTIFICATION</scope>
</reference>
<comment type="subcellular location">
    <subcellularLocation>
        <location evidence="1">Endomembrane system</location>
        <topology evidence="1">Multi-pass membrane protein</topology>
    </subcellularLocation>
</comment>
<evidence type="ECO:0000256" key="2">
    <source>
        <dbReference type="ARBA" id="ARBA00008924"/>
    </source>
</evidence>
<dbReference type="Pfam" id="PF15982">
    <property type="entry name" value="TMEM135_C_rich"/>
    <property type="match status" value="1"/>
</dbReference>
<comment type="similarity">
    <text evidence="2">Belongs to the TMEM135 family.</text>
</comment>
<sequence>MAALSKLPHNCYEIGHTWNPSCVQSAADVTRSALEVSFKIYAPLYLIAAVLRRRKKDYYMKRLLPEILWSTSFLTANGGLYIVFFCILRKLLGGFYSWSAGFGSALPASYIAILLERKSRRGLLTIYMANLVRAALLASDLPGLSTVSVPCLSCPSRLPGWYLDVLLQKHNNIHVSLL</sequence>
<evidence type="ECO:0000313" key="10">
    <source>
        <dbReference type="Ensembl" id="ENSAPEP00000032191.1"/>
    </source>
</evidence>
<reference evidence="10" key="2">
    <citation type="submission" date="2025-08" db="UniProtKB">
        <authorList>
            <consortium name="Ensembl"/>
        </authorList>
    </citation>
    <scope>IDENTIFICATION</scope>
</reference>
<evidence type="ECO:0000256" key="5">
    <source>
        <dbReference type="ARBA" id="ARBA00022989"/>
    </source>
</evidence>
<evidence type="ECO:0000256" key="7">
    <source>
        <dbReference type="ARBA" id="ARBA00045417"/>
    </source>
</evidence>
<keyword evidence="11" id="KW-1185">Reference proteome</keyword>
<name>A0A3P8U5U6_AMPPE</name>
<organism evidence="10 11">
    <name type="scientific">Amphiprion percula</name>
    <name type="common">Orange clownfish</name>
    <name type="synonym">Lutjanus percula</name>
    <dbReference type="NCBI Taxonomy" id="161767"/>
    <lineage>
        <taxon>Eukaryota</taxon>
        <taxon>Metazoa</taxon>
        <taxon>Chordata</taxon>
        <taxon>Craniata</taxon>
        <taxon>Vertebrata</taxon>
        <taxon>Euteleostomi</taxon>
        <taxon>Actinopterygii</taxon>
        <taxon>Neopterygii</taxon>
        <taxon>Teleostei</taxon>
        <taxon>Neoteleostei</taxon>
        <taxon>Acanthomorphata</taxon>
        <taxon>Ovalentaria</taxon>
        <taxon>Pomacentridae</taxon>
        <taxon>Amphiprion</taxon>
    </lineage>
</organism>